<evidence type="ECO:0000256" key="7">
    <source>
        <dbReference type="RuleBase" id="RU004914"/>
    </source>
</evidence>
<dbReference type="GO" id="GO:0016020">
    <property type="term" value="C:membrane"/>
    <property type="evidence" value="ECO:0007669"/>
    <property type="project" value="UniProtKB-SubCell"/>
</dbReference>
<keyword evidence="3" id="KW-0813">Transport</keyword>
<sequence>MEDPLLVNYKKEQEVDKIRWEKLKKVASMAAPMVVVNISQTLLQATSTMIVGHKSEISLAGIALASSIANVTGFSLLSGLASALETLCGQAFGARQYEKLGSYTFTSIVSLLIICFPIALLWIFMKNLLLLFHQDPEIAEIASVYCLWLIPALFGYSVLQSLIRYFQTQSLIFPMVLSSLTVLCFHVPVCWILVYTLGLGTKGAALSISLSYWLNAVFLWFFMRRSQVCDGKRVFISMEAFGHMRTFFSLAVPSALMICLEWSAFEILILISGVLPNSKLETSVISMCVTSSSLHYNLATAIGAAASTNVANELGAGNLIAAKASAFVAIMIAAVESSSVSVALFMLSNVWGYAYSNVPEVIHYAAEITPVLCISIVMDSLSASLTGVVRGSGKQKIGAYVNIAAFYIIGIPVGFLFCFILDFKVKGLWIGVLTGCTVQTITLFLITTFTKWTSEVTEASSST</sequence>
<feature type="transmembrane region" description="Helical" evidence="7">
    <location>
        <begin position="324"/>
        <end position="348"/>
    </location>
</feature>
<feature type="transmembrane region" description="Helical" evidence="7">
    <location>
        <begin position="137"/>
        <end position="159"/>
    </location>
</feature>
<name>A0A397YZB3_BRACM</name>
<feature type="transmembrane region" description="Helical" evidence="7">
    <location>
        <begin position="428"/>
        <end position="446"/>
    </location>
</feature>
<evidence type="ECO:0000256" key="3">
    <source>
        <dbReference type="ARBA" id="ARBA00022448"/>
    </source>
</evidence>
<evidence type="ECO:0000256" key="4">
    <source>
        <dbReference type="ARBA" id="ARBA00022692"/>
    </source>
</evidence>
<dbReference type="GO" id="GO:0015297">
    <property type="term" value="F:antiporter activity"/>
    <property type="evidence" value="ECO:0007669"/>
    <property type="project" value="InterPro"/>
</dbReference>
<feature type="transmembrane region" description="Helical" evidence="7">
    <location>
        <begin position="368"/>
        <end position="388"/>
    </location>
</feature>
<dbReference type="Pfam" id="PF01554">
    <property type="entry name" value="MatE"/>
    <property type="match status" value="2"/>
</dbReference>
<protein>
    <recommendedName>
        <fullName evidence="7">Protein DETOXIFICATION</fullName>
    </recommendedName>
    <alternativeName>
        <fullName evidence="7">Multidrug and toxic compound extrusion protein</fullName>
    </alternativeName>
</protein>
<gene>
    <name evidence="8" type="ORF">BRARA_G02669</name>
</gene>
<feature type="transmembrane region" description="Helical" evidence="7">
    <location>
        <begin position="105"/>
        <end position="125"/>
    </location>
</feature>
<dbReference type="GO" id="GO:0042910">
    <property type="term" value="F:xenobiotic transmembrane transporter activity"/>
    <property type="evidence" value="ECO:0007669"/>
    <property type="project" value="InterPro"/>
</dbReference>
<dbReference type="Proteomes" id="UP000264353">
    <property type="component" value="Chromosome A7"/>
</dbReference>
<dbReference type="GO" id="GO:1990961">
    <property type="term" value="P:xenobiotic detoxification by transmembrane export across the plasma membrane"/>
    <property type="evidence" value="ECO:0007669"/>
    <property type="project" value="InterPro"/>
</dbReference>
<dbReference type="PANTHER" id="PTHR11206">
    <property type="entry name" value="MULTIDRUG RESISTANCE PROTEIN"/>
    <property type="match status" value="1"/>
</dbReference>
<feature type="transmembrane region" description="Helical" evidence="7">
    <location>
        <begin position="247"/>
        <end position="274"/>
    </location>
</feature>
<comment type="similarity">
    <text evidence="2 7">Belongs to the multi antimicrobial extrusion (MATE) (TC 2.A.66.1) family.</text>
</comment>
<evidence type="ECO:0000256" key="6">
    <source>
        <dbReference type="ARBA" id="ARBA00023136"/>
    </source>
</evidence>
<dbReference type="InterPro" id="IPR045069">
    <property type="entry name" value="MATE_euk"/>
</dbReference>
<evidence type="ECO:0000313" key="8">
    <source>
        <dbReference type="EMBL" id="RID55403.1"/>
    </source>
</evidence>
<proteinExistence type="inferred from homology"/>
<keyword evidence="4 7" id="KW-0812">Transmembrane</keyword>
<evidence type="ECO:0000256" key="1">
    <source>
        <dbReference type="ARBA" id="ARBA00004141"/>
    </source>
</evidence>
<feature type="transmembrane region" description="Helical" evidence="7">
    <location>
        <begin position="171"/>
        <end position="197"/>
    </location>
</feature>
<dbReference type="NCBIfam" id="TIGR00797">
    <property type="entry name" value="matE"/>
    <property type="match status" value="1"/>
</dbReference>
<evidence type="ECO:0000256" key="5">
    <source>
        <dbReference type="ARBA" id="ARBA00022989"/>
    </source>
</evidence>
<evidence type="ECO:0000256" key="2">
    <source>
        <dbReference type="ARBA" id="ARBA00010199"/>
    </source>
</evidence>
<keyword evidence="5 7" id="KW-1133">Transmembrane helix</keyword>
<accession>A0A397YZB3</accession>
<keyword evidence="6 7" id="KW-0472">Membrane</keyword>
<evidence type="ECO:0000313" key="9">
    <source>
        <dbReference type="Proteomes" id="UP000264353"/>
    </source>
</evidence>
<feature type="transmembrane region" description="Helical" evidence="7">
    <location>
        <begin position="400"/>
        <end position="422"/>
    </location>
</feature>
<organism evidence="8 9">
    <name type="scientific">Brassica campestris</name>
    <name type="common">Field mustard</name>
    <dbReference type="NCBI Taxonomy" id="3711"/>
    <lineage>
        <taxon>Eukaryota</taxon>
        <taxon>Viridiplantae</taxon>
        <taxon>Streptophyta</taxon>
        <taxon>Embryophyta</taxon>
        <taxon>Tracheophyta</taxon>
        <taxon>Spermatophyta</taxon>
        <taxon>Magnoliopsida</taxon>
        <taxon>eudicotyledons</taxon>
        <taxon>Gunneridae</taxon>
        <taxon>Pentapetalae</taxon>
        <taxon>rosids</taxon>
        <taxon>malvids</taxon>
        <taxon>Brassicales</taxon>
        <taxon>Brassicaceae</taxon>
        <taxon>Brassiceae</taxon>
        <taxon>Brassica</taxon>
    </lineage>
</organism>
<comment type="subcellular location">
    <subcellularLocation>
        <location evidence="1">Membrane</location>
        <topology evidence="1">Multi-pass membrane protein</topology>
    </subcellularLocation>
</comment>
<feature type="transmembrane region" description="Helical" evidence="7">
    <location>
        <begin position="57"/>
        <end position="84"/>
    </location>
</feature>
<reference evidence="8 9" key="1">
    <citation type="submission" date="2018-06" db="EMBL/GenBank/DDBJ databases">
        <title>WGS assembly of Brassica rapa FPsc.</title>
        <authorList>
            <person name="Bowman J."/>
            <person name="Kohchi T."/>
            <person name="Yamato K."/>
            <person name="Jenkins J."/>
            <person name="Shu S."/>
            <person name="Ishizaki K."/>
            <person name="Yamaoka S."/>
            <person name="Nishihama R."/>
            <person name="Nakamura Y."/>
            <person name="Berger F."/>
            <person name="Adam C."/>
            <person name="Aki S."/>
            <person name="Althoff F."/>
            <person name="Araki T."/>
            <person name="Arteaga-Vazquez M."/>
            <person name="Balasubrmanian S."/>
            <person name="Bauer D."/>
            <person name="Boehm C."/>
            <person name="Briginshaw L."/>
            <person name="Caballero-Perez J."/>
            <person name="Catarino B."/>
            <person name="Chen F."/>
            <person name="Chiyoda S."/>
            <person name="Chovatia M."/>
            <person name="Davies K."/>
            <person name="Delmans M."/>
            <person name="Demura T."/>
            <person name="Dierschke T."/>
            <person name="Dolan L."/>
            <person name="Dorantes-Acosta A."/>
            <person name="Eklund D."/>
            <person name="Florent S."/>
            <person name="Flores-Sandoval E."/>
            <person name="Fujiyama A."/>
            <person name="Fukuzawa H."/>
            <person name="Galik B."/>
            <person name="Grimanelli D."/>
            <person name="Grimwood J."/>
            <person name="Grossniklaus U."/>
            <person name="Hamada T."/>
            <person name="Haseloff J."/>
            <person name="Hetherington A."/>
            <person name="Higo A."/>
            <person name="Hirakawa Y."/>
            <person name="Hundley H."/>
            <person name="Ikeda Y."/>
            <person name="Inoue K."/>
            <person name="Inoue S."/>
            <person name="Ishida S."/>
            <person name="Jia Q."/>
            <person name="Kakita M."/>
            <person name="Kanazawa T."/>
            <person name="Kawai Y."/>
            <person name="Kawashima T."/>
            <person name="Kennedy M."/>
            <person name="Kinose K."/>
            <person name="Kinoshita T."/>
            <person name="Kohara Y."/>
            <person name="Koide E."/>
            <person name="Komatsu K."/>
            <person name="Kopischke S."/>
            <person name="Kubo M."/>
            <person name="Kyozuka J."/>
            <person name="Lagercrantz U."/>
            <person name="Lin S."/>
            <person name="Lindquist E."/>
            <person name="Lipzen A."/>
            <person name="Lu C."/>
            <person name="Luna E."/>
            <person name="Martienssen R."/>
            <person name="Minamino N."/>
            <person name="Mizutani M."/>
            <person name="Mizutani M."/>
            <person name="Mochizuki N."/>
            <person name="Monte I."/>
            <person name="Mosher R."/>
            <person name="Nagasaki H."/>
            <person name="Nakagami H."/>
            <person name="Naramoto S."/>
            <person name="Nishitani K."/>
            <person name="Ohtani M."/>
            <person name="Okamoto T."/>
            <person name="Okumura M."/>
            <person name="Phillips J."/>
            <person name="Pollak B."/>
            <person name="Reinders A."/>
            <person name="Roevekamp M."/>
            <person name="Sano R."/>
            <person name="Sawa S."/>
            <person name="Schmid M."/>
            <person name="Shirakawa M."/>
            <person name="Solano R."/>
            <person name="Spunde A."/>
            <person name="Suetsugu N."/>
            <person name="Sugano S."/>
            <person name="Sugiyama A."/>
            <person name="Sun R."/>
            <person name="Suzuki Y."/>
            <person name="Takenaka M."/>
            <person name="Takezawa D."/>
            <person name="Tomogane H."/>
            <person name="Tsuzuki M."/>
            <person name="Ueda T."/>
            <person name="Umeda M."/>
            <person name="Ward J."/>
            <person name="Watanabe Y."/>
            <person name="Yazaki K."/>
            <person name="Yokoyama R."/>
            <person name="Yoshitake Y."/>
            <person name="Yotsui I."/>
            <person name="Zachgo S."/>
            <person name="Schmutz J."/>
        </authorList>
    </citation>
    <scope>NUCLEOTIDE SEQUENCE [LARGE SCALE GENOMIC DNA]</scope>
    <source>
        <strain evidence="9">cv. B-3</strain>
    </source>
</reference>
<dbReference type="EMBL" id="CM010634">
    <property type="protein sequence ID" value="RID55403.1"/>
    <property type="molecule type" value="Genomic_DNA"/>
</dbReference>
<dbReference type="InterPro" id="IPR002528">
    <property type="entry name" value="MATE_fam"/>
</dbReference>
<dbReference type="CDD" id="cd13132">
    <property type="entry name" value="MATE_eukaryotic"/>
    <property type="match status" value="1"/>
</dbReference>
<dbReference type="AlphaFoldDB" id="A0A397YZB3"/>
<feature type="transmembrane region" description="Helical" evidence="7">
    <location>
        <begin position="203"/>
        <end position="223"/>
    </location>
</feature>